<dbReference type="Gene3D" id="3.40.630.30">
    <property type="match status" value="1"/>
</dbReference>
<protein>
    <recommendedName>
        <fullName evidence="3">N-acetyltransferase domain-containing protein</fullName>
    </recommendedName>
</protein>
<evidence type="ECO:0000259" key="3">
    <source>
        <dbReference type="PROSITE" id="PS51186"/>
    </source>
</evidence>
<proteinExistence type="predicted"/>
<keyword evidence="5" id="KW-1185">Reference proteome</keyword>
<accession>A0ABN2MF10</accession>
<evidence type="ECO:0000313" key="5">
    <source>
        <dbReference type="Proteomes" id="UP001500218"/>
    </source>
</evidence>
<dbReference type="InterPro" id="IPR016181">
    <property type="entry name" value="Acyl_CoA_acyltransferase"/>
</dbReference>
<dbReference type="SUPFAM" id="SSF55729">
    <property type="entry name" value="Acyl-CoA N-acyltransferases (Nat)"/>
    <property type="match status" value="1"/>
</dbReference>
<organism evidence="4 5">
    <name type="scientific">Luedemannella flava</name>
    <dbReference type="NCBI Taxonomy" id="349316"/>
    <lineage>
        <taxon>Bacteria</taxon>
        <taxon>Bacillati</taxon>
        <taxon>Actinomycetota</taxon>
        <taxon>Actinomycetes</taxon>
        <taxon>Micromonosporales</taxon>
        <taxon>Micromonosporaceae</taxon>
        <taxon>Luedemannella</taxon>
    </lineage>
</organism>
<gene>
    <name evidence="4" type="ORF">GCM10009682_49090</name>
</gene>
<dbReference type="CDD" id="cd04301">
    <property type="entry name" value="NAT_SF"/>
    <property type="match status" value="1"/>
</dbReference>
<feature type="domain" description="N-acetyltransferase" evidence="3">
    <location>
        <begin position="14"/>
        <end position="162"/>
    </location>
</feature>
<dbReference type="InterPro" id="IPR050832">
    <property type="entry name" value="Bact_Acetyltransf"/>
</dbReference>
<name>A0ABN2MF10_9ACTN</name>
<comment type="caution">
    <text evidence="4">The sequence shown here is derived from an EMBL/GenBank/DDBJ whole genome shotgun (WGS) entry which is preliminary data.</text>
</comment>
<dbReference type="RefSeq" id="WP_344136976.1">
    <property type="nucleotide sequence ID" value="NZ_BAAALT010000194.1"/>
</dbReference>
<evidence type="ECO:0000256" key="2">
    <source>
        <dbReference type="ARBA" id="ARBA00023315"/>
    </source>
</evidence>
<dbReference type="PROSITE" id="PS51186">
    <property type="entry name" value="GNAT"/>
    <property type="match status" value="1"/>
</dbReference>
<keyword evidence="2" id="KW-0012">Acyltransferase</keyword>
<dbReference type="PANTHER" id="PTHR43877:SF2">
    <property type="entry name" value="AMINOALKYLPHOSPHONATE N-ACETYLTRANSFERASE-RELATED"/>
    <property type="match status" value="1"/>
</dbReference>
<dbReference type="EMBL" id="BAAALT010000194">
    <property type="protein sequence ID" value="GAA1822884.1"/>
    <property type="molecule type" value="Genomic_DNA"/>
</dbReference>
<keyword evidence="1" id="KW-0808">Transferase</keyword>
<dbReference type="InterPro" id="IPR000182">
    <property type="entry name" value="GNAT_dom"/>
</dbReference>
<sequence length="182" mass="19579">MTETMRAPALPAGLTIRPYRPSDHGAVRRLWAEFTEHRRRLYQDPRLGGRDPGAGFEEYLTRLDLSGIWVADERDEGVVGFVGLIMDGRAGRVDPIVVSAARRGHGVGRGLVSKVADEARRRGLARLTVSPGARDDSALRSLHAAGFDTVATVTLSLDLRGGPGSDEPAGDSILLHGLNFST</sequence>
<dbReference type="PANTHER" id="PTHR43877">
    <property type="entry name" value="AMINOALKYLPHOSPHONATE N-ACETYLTRANSFERASE-RELATED-RELATED"/>
    <property type="match status" value="1"/>
</dbReference>
<dbReference type="Proteomes" id="UP001500218">
    <property type="component" value="Unassembled WGS sequence"/>
</dbReference>
<dbReference type="Pfam" id="PF00583">
    <property type="entry name" value="Acetyltransf_1"/>
    <property type="match status" value="1"/>
</dbReference>
<evidence type="ECO:0000313" key="4">
    <source>
        <dbReference type="EMBL" id="GAA1822884.1"/>
    </source>
</evidence>
<reference evidence="4 5" key="1">
    <citation type="journal article" date="2019" name="Int. J. Syst. Evol. Microbiol.">
        <title>The Global Catalogue of Microorganisms (GCM) 10K type strain sequencing project: providing services to taxonomists for standard genome sequencing and annotation.</title>
        <authorList>
            <consortium name="The Broad Institute Genomics Platform"/>
            <consortium name="The Broad Institute Genome Sequencing Center for Infectious Disease"/>
            <person name="Wu L."/>
            <person name="Ma J."/>
        </authorList>
    </citation>
    <scope>NUCLEOTIDE SEQUENCE [LARGE SCALE GENOMIC DNA]</scope>
    <source>
        <strain evidence="4 5">JCM 13250</strain>
    </source>
</reference>
<evidence type="ECO:0000256" key="1">
    <source>
        <dbReference type="ARBA" id="ARBA00022679"/>
    </source>
</evidence>